<evidence type="ECO:0000256" key="1">
    <source>
        <dbReference type="ARBA" id="ARBA00004496"/>
    </source>
</evidence>
<evidence type="ECO:0000259" key="7">
    <source>
        <dbReference type="PROSITE" id="PS51093"/>
    </source>
</evidence>
<dbReference type="KEGG" id="tep:TepRe1_1737"/>
<dbReference type="InterPro" id="IPR001127">
    <property type="entry name" value="PTS_EIIA_1_perm"/>
</dbReference>
<dbReference type="KEGG" id="tae:TepiRe1_1875"/>
<dbReference type="GO" id="GO:0009401">
    <property type="term" value="P:phosphoenolpyruvate-dependent sugar phosphotransferase system"/>
    <property type="evidence" value="ECO:0007669"/>
    <property type="project" value="UniProtKB-KW"/>
</dbReference>
<dbReference type="RefSeq" id="WP_013778792.1">
    <property type="nucleotide sequence ID" value="NC_015519.1"/>
</dbReference>
<dbReference type="FunFam" id="2.70.70.10:FF:000001">
    <property type="entry name" value="PTS system glucose-specific IIA component"/>
    <property type="match status" value="1"/>
</dbReference>
<accession>L0S0A3</accession>
<dbReference type="InterPro" id="IPR050890">
    <property type="entry name" value="PTS_EIIA_component"/>
</dbReference>
<keyword evidence="4" id="KW-0808">Transferase</keyword>
<organism evidence="8 9">
    <name type="scientific">Tepidanaerobacter acetatoxydans (strain DSM 21804 / JCM 16047 / Re1)</name>
    <dbReference type="NCBI Taxonomy" id="1209989"/>
    <lineage>
        <taxon>Bacteria</taxon>
        <taxon>Bacillati</taxon>
        <taxon>Bacillota</taxon>
        <taxon>Clostridia</taxon>
        <taxon>Thermosediminibacterales</taxon>
        <taxon>Tepidanaerobacteraceae</taxon>
        <taxon>Tepidanaerobacter</taxon>
    </lineage>
</organism>
<dbReference type="NCBIfam" id="TIGR00830">
    <property type="entry name" value="PTBA"/>
    <property type="match status" value="1"/>
</dbReference>
<dbReference type="InterPro" id="IPR011055">
    <property type="entry name" value="Dup_hybrid_motif"/>
</dbReference>
<keyword evidence="3" id="KW-0762">Sugar transport</keyword>
<proteinExistence type="predicted"/>
<keyword evidence="2" id="KW-0813">Transport</keyword>
<dbReference type="PROSITE" id="PS51093">
    <property type="entry name" value="PTS_EIIA_TYPE_1"/>
    <property type="match status" value="1"/>
</dbReference>
<dbReference type="PANTHER" id="PTHR45008:SF1">
    <property type="entry name" value="PTS SYSTEM GLUCOSE-SPECIFIC EIIA COMPONENT"/>
    <property type="match status" value="1"/>
</dbReference>
<evidence type="ECO:0000313" key="8">
    <source>
        <dbReference type="EMBL" id="CCP26680.1"/>
    </source>
</evidence>
<evidence type="ECO:0000256" key="6">
    <source>
        <dbReference type="ARBA" id="ARBA00022777"/>
    </source>
</evidence>
<evidence type="ECO:0000256" key="3">
    <source>
        <dbReference type="ARBA" id="ARBA00022597"/>
    </source>
</evidence>
<evidence type="ECO:0000313" key="9">
    <source>
        <dbReference type="Proteomes" id="UP000010802"/>
    </source>
</evidence>
<dbReference type="GO" id="GO:0005737">
    <property type="term" value="C:cytoplasm"/>
    <property type="evidence" value="ECO:0007669"/>
    <property type="project" value="UniProtKB-SubCell"/>
</dbReference>
<evidence type="ECO:0000256" key="2">
    <source>
        <dbReference type="ARBA" id="ARBA00022448"/>
    </source>
</evidence>
<comment type="subcellular location">
    <subcellularLocation>
        <location evidence="1">Cytoplasm</location>
    </subcellularLocation>
</comment>
<dbReference type="eggNOG" id="COG2190">
    <property type="taxonomic scope" value="Bacteria"/>
</dbReference>
<dbReference type="PATRIC" id="fig|1209989.3.peg.2161"/>
<dbReference type="AlphaFoldDB" id="F4LX71"/>
<protein>
    <submittedName>
        <fullName evidence="8">PTS system, glucose subfamily, IIA subunit</fullName>
    </submittedName>
</protein>
<accession>F4LX71</accession>
<dbReference type="HOGENOM" id="CLU_012312_5_3_9"/>
<dbReference type="Gene3D" id="2.70.70.10">
    <property type="entry name" value="Glucose Permease (Domain IIA)"/>
    <property type="match status" value="1"/>
</dbReference>
<dbReference type="OrthoDB" id="92465at2"/>
<dbReference type="Pfam" id="PF00358">
    <property type="entry name" value="PTS_EIIA_1"/>
    <property type="match status" value="1"/>
</dbReference>
<name>F4LX71_TEPAE</name>
<gene>
    <name evidence="8" type="ordered locus">TEPIRE1_1875</name>
</gene>
<dbReference type="EMBL" id="HF563609">
    <property type="protein sequence ID" value="CCP26680.1"/>
    <property type="molecule type" value="Genomic_DNA"/>
</dbReference>
<keyword evidence="9" id="KW-1185">Reference proteome</keyword>
<feature type="domain" description="PTS EIIA type-1" evidence="7">
    <location>
        <begin position="35"/>
        <end position="139"/>
    </location>
</feature>
<dbReference type="GO" id="GO:0016301">
    <property type="term" value="F:kinase activity"/>
    <property type="evidence" value="ECO:0007669"/>
    <property type="project" value="UniProtKB-KW"/>
</dbReference>
<keyword evidence="5" id="KW-0598">Phosphotransferase system</keyword>
<reference evidence="9" key="1">
    <citation type="journal article" date="2013" name="Genome Announc.">
        <title>First genome sequence of a syntrophic acetate-oxidizing bacterium, Tepidanaerobacter acetatoxydans strain Re1.</title>
        <authorList>
            <person name="Manzoor S."/>
            <person name="Bongcam-Rudloff E."/>
            <person name="Schnurer A."/>
            <person name="Muller B."/>
        </authorList>
    </citation>
    <scope>NUCLEOTIDE SEQUENCE [LARGE SCALE GENOMIC DNA]</scope>
    <source>
        <strain evidence="9">Re1</strain>
    </source>
</reference>
<evidence type="ECO:0000256" key="5">
    <source>
        <dbReference type="ARBA" id="ARBA00022683"/>
    </source>
</evidence>
<dbReference type="PROSITE" id="PS00371">
    <property type="entry name" value="PTS_EIIA_TYPE_1_HIS"/>
    <property type="match status" value="1"/>
</dbReference>
<dbReference type="Proteomes" id="UP000010802">
    <property type="component" value="Chromosome"/>
</dbReference>
<dbReference type="SUPFAM" id="SSF51261">
    <property type="entry name" value="Duplicated hybrid motif"/>
    <property type="match status" value="1"/>
</dbReference>
<sequence length="168" mass="18565">MFGNIFNNKNNNVNNYVIIKAPISGKIMDLSEVKDEVFASKMLGDGIAIDPSEGSLIAPFDGIIKQIFPTGHAVVLESKEGLTVLIHIGLDTVNLKGEGFEILAKEGQNVKTKDPIIKFDIDFIRNKQYYLQTPILLPEGNNIKSVELTEEKYVDAGEDVLMKVSLNK</sequence>
<dbReference type="STRING" id="1209989.TepRe1_1737"/>
<keyword evidence="6" id="KW-0418">Kinase</keyword>
<dbReference type="PANTHER" id="PTHR45008">
    <property type="entry name" value="PTS SYSTEM GLUCOSE-SPECIFIC EIIA COMPONENT"/>
    <property type="match status" value="1"/>
</dbReference>
<evidence type="ECO:0000256" key="4">
    <source>
        <dbReference type="ARBA" id="ARBA00022679"/>
    </source>
</evidence>